<keyword evidence="2" id="KW-1185">Reference proteome</keyword>
<accession>A0AAV4XCR5</accession>
<organism evidence="1 2">
    <name type="scientific">Caerostris extrusa</name>
    <name type="common">Bark spider</name>
    <name type="synonym">Caerostris bankana</name>
    <dbReference type="NCBI Taxonomy" id="172846"/>
    <lineage>
        <taxon>Eukaryota</taxon>
        <taxon>Metazoa</taxon>
        <taxon>Ecdysozoa</taxon>
        <taxon>Arthropoda</taxon>
        <taxon>Chelicerata</taxon>
        <taxon>Arachnida</taxon>
        <taxon>Araneae</taxon>
        <taxon>Araneomorphae</taxon>
        <taxon>Entelegynae</taxon>
        <taxon>Araneoidea</taxon>
        <taxon>Araneidae</taxon>
        <taxon>Caerostris</taxon>
    </lineage>
</organism>
<name>A0AAV4XCR5_CAEEX</name>
<proteinExistence type="predicted"/>
<comment type="caution">
    <text evidence="1">The sequence shown here is derived from an EMBL/GenBank/DDBJ whole genome shotgun (WGS) entry which is preliminary data.</text>
</comment>
<protein>
    <submittedName>
        <fullName evidence="1">Uncharacterized protein</fullName>
    </submittedName>
</protein>
<dbReference type="Proteomes" id="UP001054945">
    <property type="component" value="Unassembled WGS sequence"/>
</dbReference>
<reference evidence="1 2" key="1">
    <citation type="submission" date="2021-06" db="EMBL/GenBank/DDBJ databases">
        <title>Caerostris extrusa draft genome.</title>
        <authorList>
            <person name="Kono N."/>
            <person name="Arakawa K."/>
        </authorList>
    </citation>
    <scope>NUCLEOTIDE SEQUENCE [LARGE SCALE GENOMIC DNA]</scope>
</reference>
<dbReference type="AlphaFoldDB" id="A0AAV4XCR5"/>
<gene>
    <name evidence="1" type="ORF">CEXT_470491</name>
</gene>
<sequence length="82" mass="9438">MENSSGNSSNNEVMIPKNLENIWPNALHHTNVLLDVLNSLDVICEMPYEINEENEVSEQPKYMIPWLSEPKLITAQILKILF</sequence>
<evidence type="ECO:0000313" key="1">
    <source>
        <dbReference type="EMBL" id="GIY91756.1"/>
    </source>
</evidence>
<evidence type="ECO:0000313" key="2">
    <source>
        <dbReference type="Proteomes" id="UP001054945"/>
    </source>
</evidence>
<dbReference type="EMBL" id="BPLR01000049">
    <property type="protein sequence ID" value="GIY91756.1"/>
    <property type="molecule type" value="Genomic_DNA"/>
</dbReference>